<organism evidence="7 8">
    <name type="scientific">Betta splendens</name>
    <name type="common">Siamese fighting fish</name>
    <dbReference type="NCBI Taxonomy" id="158456"/>
    <lineage>
        <taxon>Eukaryota</taxon>
        <taxon>Metazoa</taxon>
        <taxon>Chordata</taxon>
        <taxon>Craniata</taxon>
        <taxon>Vertebrata</taxon>
        <taxon>Euteleostomi</taxon>
        <taxon>Actinopterygii</taxon>
        <taxon>Neopterygii</taxon>
        <taxon>Teleostei</taxon>
        <taxon>Neoteleostei</taxon>
        <taxon>Acanthomorphata</taxon>
        <taxon>Anabantaria</taxon>
        <taxon>Anabantiformes</taxon>
        <taxon>Anabantoidei</taxon>
        <taxon>Osphronemidae</taxon>
        <taxon>Betta</taxon>
    </lineage>
</organism>
<feature type="region of interest" description="Disordered" evidence="5">
    <location>
        <begin position="1"/>
        <end position="38"/>
    </location>
</feature>
<feature type="compositionally biased region" description="Basic residues" evidence="5">
    <location>
        <begin position="23"/>
        <end position="33"/>
    </location>
</feature>
<dbReference type="KEGG" id="bspl:114859059"/>
<dbReference type="RefSeq" id="XP_055366177.1">
    <property type="nucleotide sequence ID" value="XM_055510202.1"/>
</dbReference>
<evidence type="ECO:0000256" key="5">
    <source>
        <dbReference type="SAM" id="MobiDB-lite"/>
    </source>
</evidence>
<dbReference type="PANTHER" id="PTHR24179">
    <property type="entry name" value="PROTEIN PHOSPHATASE 1 REGULATORY SUBUNIT 12"/>
    <property type="match status" value="1"/>
</dbReference>
<evidence type="ECO:0000256" key="3">
    <source>
        <dbReference type="ARBA" id="ARBA00023043"/>
    </source>
</evidence>
<reference evidence="8" key="1">
    <citation type="submission" date="2025-08" db="UniProtKB">
        <authorList>
            <consortium name="RefSeq"/>
        </authorList>
    </citation>
    <scope>IDENTIFICATION</scope>
</reference>
<dbReference type="Gene3D" id="6.10.140.390">
    <property type="match status" value="1"/>
</dbReference>
<accession>A0A9W2XWU2</accession>
<dbReference type="GeneID" id="114859059"/>
<feature type="compositionally biased region" description="Basic and acidic residues" evidence="5">
    <location>
        <begin position="13"/>
        <end position="22"/>
    </location>
</feature>
<evidence type="ECO:0000259" key="6">
    <source>
        <dbReference type="Pfam" id="PF15898"/>
    </source>
</evidence>
<evidence type="ECO:0000256" key="1">
    <source>
        <dbReference type="ARBA" id="ARBA00022473"/>
    </source>
</evidence>
<feature type="domain" description="cGMP-dependent protein kinase interacting" evidence="6">
    <location>
        <begin position="205"/>
        <end position="311"/>
    </location>
</feature>
<keyword evidence="1" id="KW-0217">Developmental protein</keyword>
<evidence type="ECO:0000313" key="8">
    <source>
        <dbReference type="RefSeq" id="XP_055366177.1"/>
    </source>
</evidence>
<evidence type="ECO:0000256" key="4">
    <source>
        <dbReference type="SAM" id="Coils"/>
    </source>
</evidence>
<name>A0A9W2XWU2_BETSP</name>
<protein>
    <submittedName>
        <fullName evidence="8">Protein phosphatase 1 regulatory subunit 12B</fullName>
    </submittedName>
</protein>
<keyword evidence="3" id="KW-0040">ANK repeat</keyword>
<dbReference type="AlphaFoldDB" id="A0A9W2XWU2"/>
<keyword evidence="4" id="KW-0175">Coiled coil</keyword>
<dbReference type="InterPro" id="IPR051226">
    <property type="entry name" value="PP1_Regulatory_Subunit"/>
</dbReference>
<dbReference type="Gene3D" id="6.10.250.1820">
    <property type="match status" value="1"/>
</dbReference>
<dbReference type="PANTHER" id="PTHR24179:SF21">
    <property type="entry name" value="MYOSIN BINDING SUBUNIT, ISOFORM O"/>
    <property type="match status" value="1"/>
</dbReference>
<dbReference type="Pfam" id="PF15898">
    <property type="entry name" value="PRKG1_interact"/>
    <property type="match status" value="1"/>
</dbReference>
<proteinExistence type="predicted"/>
<sequence length="321" mass="36789">MQAFVPRSYLTPVRDEEAESQRKAKSRHARQTRRSTQGVTLTDLKEAHKTISLSAQDTQTEEGGADDRFCLTDERRVTASLKSTLTEIRPKWSQLDEQGNIEPWLQTLTESPTTNLSSCGLQHCNNSYQAGERWQTDKNHNPVEEAEHQQSYCDGTWCEHERLSRYDSSGETAADKPLGHISSYTRREARLASLSKQVQDSATKDYKKMYTDALHENERLKSRLQDSKQELVKIRCQLEKVTQRHNRISDRSAVLESEKREKQVLEKRVSDMEEDLKAVPALAQVQALRRVNECLLAENRAMLRALARLSETASMPETEDL</sequence>
<dbReference type="Proteomes" id="UP000515150">
    <property type="component" value="Chromosome 7"/>
</dbReference>
<evidence type="ECO:0000313" key="7">
    <source>
        <dbReference type="Proteomes" id="UP000515150"/>
    </source>
</evidence>
<keyword evidence="2" id="KW-0677">Repeat</keyword>
<dbReference type="GO" id="GO:0005737">
    <property type="term" value="C:cytoplasm"/>
    <property type="evidence" value="ECO:0007669"/>
    <property type="project" value="TreeGrafter"/>
</dbReference>
<evidence type="ECO:0000256" key="2">
    <source>
        <dbReference type="ARBA" id="ARBA00022737"/>
    </source>
</evidence>
<dbReference type="GO" id="GO:0019208">
    <property type="term" value="F:phosphatase regulator activity"/>
    <property type="evidence" value="ECO:0007669"/>
    <property type="project" value="TreeGrafter"/>
</dbReference>
<keyword evidence="7" id="KW-1185">Reference proteome</keyword>
<dbReference type="OrthoDB" id="539213at2759"/>
<dbReference type="InterPro" id="IPR031775">
    <property type="entry name" value="PRKG1_interact"/>
</dbReference>
<feature type="coiled-coil region" evidence="4">
    <location>
        <begin position="210"/>
        <end position="275"/>
    </location>
</feature>
<gene>
    <name evidence="8" type="primary">LOC114859059</name>
</gene>
<dbReference type="GO" id="GO:0004857">
    <property type="term" value="F:enzyme inhibitor activity"/>
    <property type="evidence" value="ECO:0007669"/>
    <property type="project" value="TreeGrafter"/>
</dbReference>
<dbReference type="GO" id="GO:0019901">
    <property type="term" value="F:protein kinase binding"/>
    <property type="evidence" value="ECO:0007669"/>
    <property type="project" value="InterPro"/>
</dbReference>